<dbReference type="SUPFAM" id="SSF53335">
    <property type="entry name" value="S-adenosyl-L-methionine-dependent methyltransferases"/>
    <property type="match status" value="1"/>
</dbReference>
<sequence>MKEFWNERFSKDEFIYGKKPNSFLKSEIDKISKRGIALFPLEGEGRNACYAAKQGWEVEAFDFSEAGKNKAMSLCNSQDVSISYDINKAEDFKFEENKYDLIALIYAHLNPELRKKFHKNVFKSLKPEGKVIVEAFHPNQLTGDYKSGGPKNREMLYSLDMLEKDFRDLAESQGEELEIDLNEGQFHRGKGFITRFTGVK</sequence>
<accession>A0A1G7WTJ5</accession>
<dbReference type="EMBL" id="FNCW01000006">
    <property type="protein sequence ID" value="SDG75239.1"/>
    <property type="molecule type" value="Genomic_DNA"/>
</dbReference>
<proteinExistence type="predicted"/>
<dbReference type="Gene3D" id="3.40.50.150">
    <property type="entry name" value="Vaccinia Virus protein VP39"/>
    <property type="match status" value="1"/>
</dbReference>
<protein>
    <submittedName>
        <fullName evidence="3">Methyltransferase domain-containing protein</fullName>
    </submittedName>
</protein>
<dbReference type="InterPro" id="IPR041698">
    <property type="entry name" value="Methyltransf_25"/>
</dbReference>
<dbReference type="PANTHER" id="PTHR43861:SF3">
    <property type="entry name" value="PUTATIVE (AFU_ORTHOLOGUE AFUA_2G14390)-RELATED"/>
    <property type="match status" value="1"/>
</dbReference>
<dbReference type="CDD" id="cd02440">
    <property type="entry name" value="AdoMet_MTases"/>
    <property type="match status" value="1"/>
</dbReference>
<dbReference type="PANTHER" id="PTHR43861">
    <property type="entry name" value="TRANS-ACONITATE 2-METHYLTRANSFERASE-RELATED"/>
    <property type="match status" value="1"/>
</dbReference>
<keyword evidence="1 3" id="KW-0808">Transferase</keyword>
<feature type="domain" description="Methyltransferase" evidence="2">
    <location>
        <begin position="43"/>
        <end position="129"/>
    </location>
</feature>
<dbReference type="STRING" id="470826.SAMN04488027_106119"/>
<gene>
    <name evidence="3" type="ORF">SAMN04488027_106119</name>
</gene>
<dbReference type="RefSeq" id="WP_093367855.1">
    <property type="nucleotide sequence ID" value="NZ_FNCW01000006.1"/>
</dbReference>
<evidence type="ECO:0000313" key="4">
    <source>
        <dbReference type="Proteomes" id="UP000199296"/>
    </source>
</evidence>
<keyword evidence="3" id="KW-0489">Methyltransferase</keyword>
<dbReference type="AlphaFoldDB" id="A0A1G7WTJ5"/>
<dbReference type="InterPro" id="IPR029063">
    <property type="entry name" value="SAM-dependent_MTases_sf"/>
</dbReference>
<dbReference type="OrthoDB" id="9804312at2"/>
<dbReference type="GO" id="GO:0008168">
    <property type="term" value="F:methyltransferase activity"/>
    <property type="evidence" value="ECO:0007669"/>
    <property type="project" value="UniProtKB-KW"/>
</dbReference>
<dbReference type="GO" id="GO:0032259">
    <property type="term" value="P:methylation"/>
    <property type="evidence" value="ECO:0007669"/>
    <property type="project" value="UniProtKB-KW"/>
</dbReference>
<evidence type="ECO:0000259" key="2">
    <source>
        <dbReference type="Pfam" id="PF13649"/>
    </source>
</evidence>
<name>A0A1G7WTJ5_9FLAO</name>
<dbReference type="Pfam" id="PF13649">
    <property type="entry name" value="Methyltransf_25"/>
    <property type="match status" value="1"/>
</dbReference>
<dbReference type="Proteomes" id="UP000199296">
    <property type="component" value="Unassembled WGS sequence"/>
</dbReference>
<evidence type="ECO:0000313" key="3">
    <source>
        <dbReference type="EMBL" id="SDG75239.1"/>
    </source>
</evidence>
<reference evidence="3 4" key="1">
    <citation type="submission" date="2016-10" db="EMBL/GenBank/DDBJ databases">
        <authorList>
            <person name="de Groot N.N."/>
        </authorList>
    </citation>
    <scope>NUCLEOTIDE SEQUENCE [LARGE SCALE GENOMIC DNA]</scope>
    <source>
        <strain evidence="3 4">DSM 19803</strain>
    </source>
</reference>
<evidence type="ECO:0000256" key="1">
    <source>
        <dbReference type="ARBA" id="ARBA00022679"/>
    </source>
</evidence>
<keyword evidence="4" id="KW-1185">Reference proteome</keyword>
<organism evidence="3 4">
    <name type="scientific">Psychroflexus sediminis</name>
    <dbReference type="NCBI Taxonomy" id="470826"/>
    <lineage>
        <taxon>Bacteria</taxon>
        <taxon>Pseudomonadati</taxon>
        <taxon>Bacteroidota</taxon>
        <taxon>Flavobacteriia</taxon>
        <taxon>Flavobacteriales</taxon>
        <taxon>Flavobacteriaceae</taxon>
        <taxon>Psychroflexus</taxon>
    </lineage>
</organism>